<dbReference type="InterPro" id="IPR029068">
    <property type="entry name" value="Glyas_Bleomycin-R_OHBP_Dase"/>
</dbReference>
<dbReference type="SUPFAM" id="SSF54593">
    <property type="entry name" value="Glyoxalase/Bleomycin resistance protein/Dihydroxybiphenyl dioxygenase"/>
    <property type="match status" value="1"/>
</dbReference>
<organism evidence="2 3">
    <name type="scientific">Dyella acidisoli</name>
    <dbReference type="NCBI Taxonomy" id="1867834"/>
    <lineage>
        <taxon>Bacteria</taxon>
        <taxon>Pseudomonadati</taxon>
        <taxon>Pseudomonadota</taxon>
        <taxon>Gammaproteobacteria</taxon>
        <taxon>Lysobacterales</taxon>
        <taxon>Rhodanobacteraceae</taxon>
        <taxon>Dyella</taxon>
    </lineage>
</organism>
<feature type="domain" description="VOC" evidence="1">
    <location>
        <begin position="2"/>
        <end position="129"/>
    </location>
</feature>
<dbReference type="PANTHER" id="PTHR36113">
    <property type="entry name" value="LYASE, PUTATIVE-RELATED-RELATED"/>
    <property type="match status" value="1"/>
</dbReference>
<dbReference type="PANTHER" id="PTHR36113:SF1">
    <property type="entry name" value="GLYOXALASE_BLEOMYCIN RESISTANCE PROTEIN_DIOXYGENASE"/>
    <property type="match status" value="1"/>
</dbReference>
<gene>
    <name evidence="2" type="ORF">GCM10007901_12130</name>
</gene>
<dbReference type="RefSeq" id="WP_284319999.1">
    <property type="nucleotide sequence ID" value="NZ_BSOB01000010.1"/>
</dbReference>
<proteinExistence type="predicted"/>
<accession>A0ABQ5XLM1</accession>
<dbReference type="InterPro" id="IPR051332">
    <property type="entry name" value="Fosfomycin_Res_Enzymes"/>
</dbReference>
<evidence type="ECO:0000313" key="2">
    <source>
        <dbReference type="EMBL" id="GLQ92262.1"/>
    </source>
</evidence>
<dbReference type="InterPro" id="IPR037523">
    <property type="entry name" value="VOC_core"/>
</dbReference>
<dbReference type="EMBL" id="BSOB01000010">
    <property type="protein sequence ID" value="GLQ92262.1"/>
    <property type="molecule type" value="Genomic_DNA"/>
</dbReference>
<sequence>MRIEHLALWTTDIDRCVQFYTTYFDAAAGDRYVNAAKGFESCFLRFSDGARLEVMRTTTLSPTVLPQGAQRMGLTHFAMSVGSEQKVDALTQRLKDDGYSLLDGPRRTGDGYYESVVLDPDGNRIEITV</sequence>
<comment type="caution">
    <text evidence="2">The sequence shown here is derived from an EMBL/GenBank/DDBJ whole genome shotgun (WGS) entry which is preliminary data.</text>
</comment>
<evidence type="ECO:0000259" key="1">
    <source>
        <dbReference type="PROSITE" id="PS51819"/>
    </source>
</evidence>
<dbReference type="InterPro" id="IPR004360">
    <property type="entry name" value="Glyas_Fos-R_dOase_dom"/>
</dbReference>
<dbReference type="Proteomes" id="UP001156670">
    <property type="component" value="Unassembled WGS sequence"/>
</dbReference>
<dbReference type="PROSITE" id="PS51819">
    <property type="entry name" value="VOC"/>
    <property type="match status" value="1"/>
</dbReference>
<reference evidence="3" key="1">
    <citation type="journal article" date="2019" name="Int. J. Syst. Evol. Microbiol.">
        <title>The Global Catalogue of Microorganisms (GCM) 10K type strain sequencing project: providing services to taxonomists for standard genome sequencing and annotation.</title>
        <authorList>
            <consortium name="The Broad Institute Genomics Platform"/>
            <consortium name="The Broad Institute Genome Sequencing Center for Infectious Disease"/>
            <person name="Wu L."/>
            <person name="Ma J."/>
        </authorList>
    </citation>
    <scope>NUCLEOTIDE SEQUENCE [LARGE SCALE GENOMIC DNA]</scope>
    <source>
        <strain evidence="3">NBRC 111980</strain>
    </source>
</reference>
<protein>
    <recommendedName>
        <fullName evidence="1">VOC domain-containing protein</fullName>
    </recommendedName>
</protein>
<dbReference type="Pfam" id="PF00903">
    <property type="entry name" value="Glyoxalase"/>
    <property type="match status" value="1"/>
</dbReference>
<evidence type="ECO:0000313" key="3">
    <source>
        <dbReference type="Proteomes" id="UP001156670"/>
    </source>
</evidence>
<name>A0ABQ5XLM1_9GAMM</name>
<keyword evidence="3" id="KW-1185">Reference proteome</keyword>
<dbReference type="Gene3D" id="3.10.180.10">
    <property type="entry name" value="2,3-Dihydroxybiphenyl 1,2-Dioxygenase, domain 1"/>
    <property type="match status" value="1"/>
</dbReference>